<keyword evidence="4" id="KW-1185">Reference proteome</keyword>
<gene>
    <name evidence="3" type="ORF">EDD27_5413</name>
</gene>
<dbReference type="PROSITE" id="PS51257">
    <property type="entry name" value="PROKAR_LIPOPROTEIN"/>
    <property type="match status" value="1"/>
</dbReference>
<sequence length="133" mass="13197">MAMISRNALVAIALVVSSGCGQAGAGPRSPSPPPGDGQSATSAPAQDSCGETASKVKQRAQQPEIESVTMQGQCTLVSIETTLGDGESSTAQKICDAAAEVAYSGDTNSISVQGRSGKELSVGIAGAECLAQP</sequence>
<dbReference type="EMBL" id="SAUN01000001">
    <property type="protein sequence ID" value="RVX42751.1"/>
    <property type="molecule type" value="Genomic_DNA"/>
</dbReference>
<accession>A0A438MAR0</accession>
<evidence type="ECO:0000256" key="1">
    <source>
        <dbReference type="SAM" id="MobiDB-lite"/>
    </source>
</evidence>
<proteinExistence type="predicted"/>
<keyword evidence="2" id="KW-0732">Signal</keyword>
<organism evidence="3 4">
    <name type="scientific">Nonomuraea polychroma</name>
    <dbReference type="NCBI Taxonomy" id="46176"/>
    <lineage>
        <taxon>Bacteria</taxon>
        <taxon>Bacillati</taxon>
        <taxon>Actinomycetota</taxon>
        <taxon>Actinomycetes</taxon>
        <taxon>Streptosporangiales</taxon>
        <taxon>Streptosporangiaceae</taxon>
        <taxon>Nonomuraea</taxon>
    </lineage>
</organism>
<feature type="signal peptide" evidence="2">
    <location>
        <begin position="1"/>
        <end position="25"/>
    </location>
</feature>
<evidence type="ECO:0000313" key="4">
    <source>
        <dbReference type="Proteomes" id="UP000284824"/>
    </source>
</evidence>
<feature type="region of interest" description="Disordered" evidence="1">
    <location>
        <begin position="21"/>
        <end position="67"/>
    </location>
</feature>
<dbReference type="AlphaFoldDB" id="A0A438MAR0"/>
<feature type="chain" id="PRO_5019256213" description="DUF4333 domain-containing protein" evidence="2">
    <location>
        <begin position="26"/>
        <end position="133"/>
    </location>
</feature>
<dbReference type="OrthoDB" id="3402231at2"/>
<name>A0A438MAR0_9ACTN</name>
<dbReference type="Proteomes" id="UP000284824">
    <property type="component" value="Unassembled WGS sequence"/>
</dbReference>
<comment type="caution">
    <text evidence="3">The sequence shown here is derived from an EMBL/GenBank/DDBJ whole genome shotgun (WGS) entry which is preliminary data.</text>
</comment>
<feature type="compositionally biased region" description="Polar residues" evidence="1">
    <location>
        <begin position="41"/>
        <end position="51"/>
    </location>
</feature>
<dbReference type="RefSeq" id="WP_127934789.1">
    <property type="nucleotide sequence ID" value="NZ_SAUN01000001.1"/>
</dbReference>
<evidence type="ECO:0000313" key="3">
    <source>
        <dbReference type="EMBL" id="RVX42751.1"/>
    </source>
</evidence>
<reference evidence="3 4" key="1">
    <citation type="submission" date="2019-01" db="EMBL/GenBank/DDBJ databases">
        <title>Sequencing the genomes of 1000 actinobacteria strains.</title>
        <authorList>
            <person name="Klenk H.-P."/>
        </authorList>
    </citation>
    <scope>NUCLEOTIDE SEQUENCE [LARGE SCALE GENOMIC DNA]</scope>
    <source>
        <strain evidence="3 4">DSM 43925</strain>
    </source>
</reference>
<evidence type="ECO:0008006" key="5">
    <source>
        <dbReference type="Google" id="ProtNLM"/>
    </source>
</evidence>
<evidence type="ECO:0000256" key="2">
    <source>
        <dbReference type="SAM" id="SignalP"/>
    </source>
</evidence>
<protein>
    <recommendedName>
        <fullName evidence="5">DUF4333 domain-containing protein</fullName>
    </recommendedName>
</protein>